<dbReference type="InterPro" id="IPR018490">
    <property type="entry name" value="cNMP-bd_dom_sf"/>
</dbReference>
<dbReference type="InterPro" id="IPR000961">
    <property type="entry name" value="AGC-kinase_C"/>
</dbReference>
<dbReference type="AlphaFoldDB" id="A0A7S3PB70"/>
<evidence type="ECO:0000256" key="5">
    <source>
        <dbReference type="ARBA" id="ARBA00022741"/>
    </source>
</evidence>
<keyword evidence="3" id="KW-0723">Serine/threonine-protein kinase</keyword>
<feature type="region of interest" description="Disordered" evidence="11">
    <location>
        <begin position="217"/>
        <end position="238"/>
    </location>
</feature>
<feature type="region of interest" description="Disordered" evidence="11">
    <location>
        <begin position="439"/>
        <end position="471"/>
    </location>
</feature>
<organism evidence="15">
    <name type="scientific">Amphora coffeiformis</name>
    <dbReference type="NCBI Taxonomy" id="265554"/>
    <lineage>
        <taxon>Eukaryota</taxon>
        <taxon>Sar</taxon>
        <taxon>Stramenopiles</taxon>
        <taxon>Ochrophyta</taxon>
        <taxon>Bacillariophyta</taxon>
        <taxon>Bacillariophyceae</taxon>
        <taxon>Bacillariophycidae</taxon>
        <taxon>Thalassiophysales</taxon>
        <taxon>Catenulaceae</taxon>
        <taxon>Amphora</taxon>
    </lineage>
</organism>
<dbReference type="PROSITE" id="PS00107">
    <property type="entry name" value="PROTEIN_KINASE_ATP"/>
    <property type="match status" value="1"/>
</dbReference>
<dbReference type="InterPro" id="IPR000719">
    <property type="entry name" value="Prot_kinase_dom"/>
</dbReference>
<comment type="catalytic activity">
    <reaction evidence="9">
        <text>L-seryl-[protein] + ATP = O-phospho-L-seryl-[protein] + ADP + H(+)</text>
        <dbReference type="Rhea" id="RHEA:17989"/>
        <dbReference type="Rhea" id="RHEA-COMP:9863"/>
        <dbReference type="Rhea" id="RHEA-COMP:11604"/>
        <dbReference type="ChEBI" id="CHEBI:15378"/>
        <dbReference type="ChEBI" id="CHEBI:29999"/>
        <dbReference type="ChEBI" id="CHEBI:30616"/>
        <dbReference type="ChEBI" id="CHEBI:83421"/>
        <dbReference type="ChEBI" id="CHEBI:456216"/>
        <dbReference type="EC" id="2.7.11.12"/>
    </reaction>
</comment>
<sequence>MAVARAPPSTRSKKNKKEKEGLDSSGHHADKKNKKKKEGLDSSSHHGDKKKKKDKHKERESSNLEAIAETEPASNVSATQLTVTKLFRVDQATFRRITQTQARGEHEQRMNALRKVPIFNKAENDQGGLSTYDLTKIAKKVMKSRSFQPNQVLAKQCEVGKAALYIVQKGNVVCTRTHSNDDGTTAITGASIYGPGDYFGERSLLASEPYPGTFVGASSSSSPLCSDGNGEESNTKERRNDNSVVVYVIEKAVFEKALGPVSHVLQKTHGIRLLSNVPILKEAQLSAQQHEALFLAMRETSYEAGHQITIHGEPTRPALYFVRSGHVNVEISNSGENNPEEGGDDCKTVDDDAEHDTKASPTTVSLSSAEVVSADGYFGESLLLLGITRHGNHAKRRVKSCLTVTCTEPTTVSELRLADCRGIFDIKLLGECKKKKKKSISKSKKERQKKAHGHDDPCESDDGNHSTDSTHSLFDSLEPLIRARPDLKLEDLKRIKLLGHGNFGQVWLATDDKMNRDEQTAYALKVQSKHELVAQGQAELILRERKIMGGIQHPFIVDFVASFQCPRFIYLCLGLVQGGELFNLMFNPDADNDGVPEPHAKFYAYCVADAIAYLHLSGYVFRDLKPENIMIDSTGYPRLIDFGFAKHIITDKTFTFCGTPAYLAPEIVGSVGYDWSIDHWALGILIYEMLTGTSPFVDDEEDADQMTLYRSIINDDFERPAEASDEACDLLLKLLEKDPAHRIGSWARGETDILEHPWFARDLDLNELRLRQVQAPWVPDIKDPLDTSCFDDWDDLVDKMAQDDPVLTESEILKINEVFADFEN</sequence>
<feature type="binding site" evidence="10">
    <location>
        <position position="525"/>
    </location>
    <ligand>
        <name>ATP</name>
        <dbReference type="ChEBI" id="CHEBI:30616"/>
    </ligand>
</feature>
<evidence type="ECO:0000256" key="7">
    <source>
        <dbReference type="ARBA" id="ARBA00022840"/>
    </source>
</evidence>
<dbReference type="Pfam" id="PF00027">
    <property type="entry name" value="cNMP_binding"/>
    <property type="match status" value="1"/>
</dbReference>
<keyword evidence="4" id="KW-0808">Transferase</keyword>
<dbReference type="Gene3D" id="2.60.120.10">
    <property type="entry name" value="Jelly Rolls"/>
    <property type="match status" value="2"/>
</dbReference>
<dbReference type="SMART" id="SM00133">
    <property type="entry name" value="S_TK_X"/>
    <property type="match status" value="1"/>
</dbReference>
<evidence type="ECO:0000256" key="9">
    <source>
        <dbReference type="ARBA" id="ARBA00047462"/>
    </source>
</evidence>
<dbReference type="Gene3D" id="3.30.200.20">
    <property type="entry name" value="Phosphorylase Kinase, domain 1"/>
    <property type="match status" value="1"/>
</dbReference>
<feature type="region of interest" description="Disordered" evidence="11">
    <location>
        <begin position="332"/>
        <end position="364"/>
    </location>
</feature>
<dbReference type="Pfam" id="PF00069">
    <property type="entry name" value="Pkinase"/>
    <property type="match status" value="1"/>
</dbReference>
<feature type="compositionally biased region" description="Basic and acidic residues" evidence="11">
    <location>
        <begin position="17"/>
        <end position="28"/>
    </location>
</feature>
<proteinExistence type="inferred from homology"/>
<protein>
    <recommendedName>
        <fullName evidence="2">cGMP-dependent protein kinase</fullName>
        <ecNumber evidence="2">2.7.11.12</ecNumber>
    </recommendedName>
</protein>
<reference evidence="15" key="1">
    <citation type="submission" date="2021-01" db="EMBL/GenBank/DDBJ databases">
        <authorList>
            <person name="Corre E."/>
            <person name="Pelletier E."/>
            <person name="Niang G."/>
            <person name="Scheremetjew M."/>
            <person name="Finn R."/>
            <person name="Kale V."/>
            <person name="Holt S."/>
            <person name="Cochrane G."/>
            <person name="Meng A."/>
            <person name="Brown T."/>
            <person name="Cohen L."/>
        </authorList>
    </citation>
    <scope>NUCLEOTIDE SEQUENCE</scope>
    <source>
        <strain evidence="15">CCMP127</strain>
    </source>
</reference>
<evidence type="ECO:0000256" key="6">
    <source>
        <dbReference type="ARBA" id="ARBA00022777"/>
    </source>
</evidence>
<evidence type="ECO:0000313" key="15">
    <source>
        <dbReference type="EMBL" id="CAE0416292.1"/>
    </source>
</evidence>
<evidence type="ECO:0000256" key="10">
    <source>
        <dbReference type="PROSITE-ProRule" id="PRU10141"/>
    </source>
</evidence>
<dbReference type="InterPro" id="IPR011009">
    <property type="entry name" value="Kinase-like_dom_sf"/>
</dbReference>
<dbReference type="GO" id="GO:0004691">
    <property type="term" value="F:cAMP-dependent protein kinase activity"/>
    <property type="evidence" value="ECO:0007669"/>
    <property type="project" value="TreeGrafter"/>
</dbReference>
<evidence type="ECO:0000256" key="2">
    <source>
        <dbReference type="ARBA" id="ARBA00012428"/>
    </source>
</evidence>
<dbReference type="SUPFAM" id="SSF51206">
    <property type="entry name" value="cAMP-binding domain-like"/>
    <property type="match status" value="2"/>
</dbReference>
<dbReference type="SUPFAM" id="SSF56112">
    <property type="entry name" value="Protein kinase-like (PK-like)"/>
    <property type="match status" value="1"/>
</dbReference>
<gene>
    <name evidence="15" type="ORF">ACOF00016_LOCUS13350</name>
</gene>
<evidence type="ECO:0000259" key="14">
    <source>
        <dbReference type="PROSITE" id="PS51285"/>
    </source>
</evidence>
<dbReference type="EMBL" id="HBIM01017307">
    <property type="protein sequence ID" value="CAE0416292.1"/>
    <property type="molecule type" value="Transcribed_RNA"/>
</dbReference>
<accession>A0A7S3PB70</accession>
<keyword evidence="5 10" id="KW-0547">Nucleotide-binding</keyword>
<dbReference type="GO" id="GO:0005524">
    <property type="term" value="F:ATP binding"/>
    <property type="evidence" value="ECO:0007669"/>
    <property type="project" value="UniProtKB-UniRule"/>
</dbReference>
<dbReference type="InterPro" id="IPR017441">
    <property type="entry name" value="Protein_kinase_ATP_BS"/>
</dbReference>
<dbReference type="GO" id="GO:0005952">
    <property type="term" value="C:cAMP-dependent protein kinase complex"/>
    <property type="evidence" value="ECO:0007669"/>
    <property type="project" value="TreeGrafter"/>
</dbReference>
<dbReference type="PANTHER" id="PTHR24353">
    <property type="entry name" value="CYCLIC NUCLEOTIDE-DEPENDENT PROTEIN KINASE"/>
    <property type="match status" value="1"/>
</dbReference>
<evidence type="ECO:0000256" key="8">
    <source>
        <dbReference type="ARBA" id="ARBA00047298"/>
    </source>
</evidence>
<comment type="catalytic activity">
    <reaction evidence="8">
        <text>L-threonyl-[protein] + ATP = O-phospho-L-threonyl-[protein] + ADP + H(+)</text>
        <dbReference type="Rhea" id="RHEA:46608"/>
        <dbReference type="Rhea" id="RHEA-COMP:11060"/>
        <dbReference type="Rhea" id="RHEA-COMP:11605"/>
        <dbReference type="ChEBI" id="CHEBI:15378"/>
        <dbReference type="ChEBI" id="CHEBI:30013"/>
        <dbReference type="ChEBI" id="CHEBI:30616"/>
        <dbReference type="ChEBI" id="CHEBI:61977"/>
        <dbReference type="ChEBI" id="CHEBI:456216"/>
        <dbReference type="EC" id="2.7.11.12"/>
    </reaction>
</comment>
<evidence type="ECO:0000256" key="4">
    <source>
        <dbReference type="ARBA" id="ARBA00022679"/>
    </source>
</evidence>
<dbReference type="PROSITE" id="PS51285">
    <property type="entry name" value="AGC_KINASE_CTER"/>
    <property type="match status" value="1"/>
</dbReference>
<keyword evidence="7 10" id="KW-0067">ATP-binding</keyword>
<dbReference type="GO" id="GO:0004692">
    <property type="term" value="F:cGMP-dependent protein kinase activity"/>
    <property type="evidence" value="ECO:0007669"/>
    <property type="project" value="UniProtKB-EC"/>
</dbReference>
<feature type="domain" description="Cyclic nucleotide-binding" evidence="13">
    <location>
        <begin position="164"/>
        <end position="267"/>
    </location>
</feature>
<dbReference type="InterPro" id="IPR000595">
    <property type="entry name" value="cNMP-bd_dom"/>
</dbReference>
<dbReference type="EC" id="2.7.11.12" evidence="2"/>
<evidence type="ECO:0000259" key="13">
    <source>
        <dbReference type="PROSITE" id="PS50042"/>
    </source>
</evidence>
<dbReference type="PROSITE" id="PS50042">
    <property type="entry name" value="CNMP_BINDING_3"/>
    <property type="match status" value="1"/>
</dbReference>
<evidence type="ECO:0000256" key="11">
    <source>
        <dbReference type="SAM" id="MobiDB-lite"/>
    </source>
</evidence>
<evidence type="ECO:0000259" key="12">
    <source>
        <dbReference type="PROSITE" id="PS50011"/>
    </source>
</evidence>
<feature type="compositionally biased region" description="Basic residues" evidence="11">
    <location>
        <begin position="47"/>
        <end position="56"/>
    </location>
</feature>
<feature type="compositionally biased region" description="Basic residues" evidence="11">
    <location>
        <begin position="439"/>
        <end position="452"/>
    </location>
</feature>
<feature type="domain" description="AGC-kinase C-terminal" evidence="14">
    <location>
        <begin position="761"/>
        <end position="824"/>
    </location>
</feature>
<evidence type="ECO:0000256" key="1">
    <source>
        <dbReference type="ARBA" id="ARBA00006352"/>
    </source>
</evidence>
<name>A0A7S3PB70_9STRA</name>
<dbReference type="PROSITE" id="PS50011">
    <property type="entry name" value="PROTEIN_KINASE_DOM"/>
    <property type="match status" value="1"/>
</dbReference>
<keyword evidence="6" id="KW-0418">Kinase</keyword>
<dbReference type="PANTHER" id="PTHR24353:SF143">
    <property type="entry name" value="PROTEIN KINASE DOMAIN-CONTAINING PROTEIN"/>
    <property type="match status" value="1"/>
</dbReference>
<comment type="similarity">
    <text evidence="1">Belongs to the protein kinase superfamily. AGC Ser/Thr protein kinase family. cGMP subfamily.</text>
</comment>
<dbReference type="InterPro" id="IPR014710">
    <property type="entry name" value="RmlC-like_jellyroll"/>
</dbReference>
<dbReference type="CDD" id="cd00038">
    <property type="entry name" value="CAP_ED"/>
    <property type="match status" value="1"/>
</dbReference>
<evidence type="ECO:0000256" key="3">
    <source>
        <dbReference type="ARBA" id="ARBA00022527"/>
    </source>
</evidence>
<feature type="compositionally biased region" description="Basic and acidic residues" evidence="11">
    <location>
        <begin position="453"/>
        <end position="465"/>
    </location>
</feature>
<feature type="domain" description="Protein kinase" evidence="12">
    <location>
        <begin position="492"/>
        <end position="759"/>
    </location>
</feature>
<feature type="region of interest" description="Disordered" evidence="11">
    <location>
        <begin position="1"/>
        <end position="74"/>
    </location>
</feature>
<dbReference type="Gene3D" id="1.10.510.10">
    <property type="entry name" value="Transferase(Phosphotransferase) domain 1"/>
    <property type="match status" value="1"/>
</dbReference>
<dbReference type="SMART" id="SM00220">
    <property type="entry name" value="S_TKc"/>
    <property type="match status" value="1"/>
</dbReference>
<feature type="compositionally biased region" description="Basic and acidic residues" evidence="11">
    <location>
        <begin position="344"/>
        <end position="358"/>
    </location>
</feature>